<evidence type="ECO:0000313" key="4">
    <source>
        <dbReference type="Proteomes" id="UP000054937"/>
    </source>
</evidence>
<sequence>MGFQELAQSQNKFYDPQKYNSFSSLNFQKQEQQLDEDYNQTLKMQEQSQIQPDNSNKYINSQNLHETQKLQQIQKAQQEQYQQFQTLQQTFENFQYLQTFGTFQNDMLQQQQIQKMYDMMQNLMQENKKLKENQEAYYMALNRELSTGLRFFGKKTYDKSMETEYQHKYGTFQGYSPYYIADDKQDFQQSQRKFGNLKNLESKEFQKATQDIYRSLNEGYYVDDQSGNEKSDQLQQKSRVKQNLKQKQEIKEQKQNYQKLEEVGKQEYGRNDEEEKKYLKQQRVKQNLQSKRDLLNSELLSDPNNNNQIIYQEFKEKKPLYLSENIGNFNQPLSNNPGKEDFIVNEFIQKRKQFMSIQQQIEKILGQTTGTHGRRCQNQYLQEQLEFLEKERDQITNYFEKEEKRENMLIKYLSENGGDVNAYQQLMHSRKARIDLEWQNYLNRFSEKNHKERMNRDWTKSFKLPLSHRNEMYKDQYAPYPSDQIRKQEYQDHLRKLELIYNAQPQFYYTGNQAENKKSRAASQLKKQKELEQKYKFKNRNKSLSNIQNSAINKSQSKSKIKKFNQTVSFQLNVKKKSGSNENNQNQSQSLIQNTSQNYKQKLNQTNNNSQVDKQLQKSNQSQNQDQILENTINKSMQKSFDTENVHFSRCIEPHLQNSQNYSLNISKSAELKKNIMEQSRKQQDQYLYNLGQNHYLEGETDYLAKNIQQKIEDLKELKNLIKNSINPKIYDIVDEKVELQFKEANLRCKGCVKAKLAQAIKSLTDRQHAQMLIASEQVKNKEKIMRMQKKINAGQELLSQKQLKDLKKKWIKFEKQVIQNNELTQKIEKKLFEKQREEFESKNCPSCMRISILPKLEKQFDENQYKNDANMDEDKIDKLRQRHNANLQVENQVLRQNFIKNFDESDFEYKDFVQKLVAKLRKQLQNKTKQNQMQKDFIAHNRDRMATQSVYAKEKSVYAEKEVDLFKKYKYLQQTDKQNSDQEDQINI</sequence>
<evidence type="ECO:0000256" key="1">
    <source>
        <dbReference type="SAM" id="Coils"/>
    </source>
</evidence>
<feature type="coiled-coil region" evidence="1">
    <location>
        <begin position="113"/>
        <end position="140"/>
    </location>
</feature>
<protein>
    <submittedName>
        <fullName evidence="3">Uncharacterized protein</fullName>
    </submittedName>
</protein>
<proteinExistence type="predicted"/>
<gene>
    <name evidence="3" type="ORF">PPERSA_03892</name>
</gene>
<organism evidence="3 4">
    <name type="scientific">Pseudocohnilembus persalinus</name>
    <name type="common">Ciliate</name>
    <dbReference type="NCBI Taxonomy" id="266149"/>
    <lineage>
        <taxon>Eukaryota</taxon>
        <taxon>Sar</taxon>
        <taxon>Alveolata</taxon>
        <taxon>Ciliophora</taxon>
        <taxon>Intramacronucleata</taxon>
        <taxon>Oligohymenophorea</taxon>
        <taxon>Scuticociliatia</taxon>
        <taxon>Philasterida</taxon>
        <taxon>Pseudocohnilembidae</taxon>
        <taxon>Pseudocohnilembus</taxon>
    </lineage>
</organism>
<feature type="region of interest" description="Disordered" evidence="2">
    <location>
        <begin position="223"/>
        <end position="256"/>
    </location>
</feature>
<dbReference type="InParanoid" id="A0A0V0Q9B4"/>
<keyword evidence="1" id="KW-0175">Coiled coil</keyword>
<dbReference type="Proteomes" id="UP000054937">
    <property type="component" value="Unassembled WGS sequence"/>
</dbReference>
<evidence type="ECO:0000313" key="3">
    <source>
        <dbReference type="EMBL" id="KRW98757.1"/>
    </source>
</evidence>
<keyword evidence="4" id="KW-1185">Reference proteome</keyword>
<feature type="compositionally biased region" description="Basic and acidic residues" evidence="2">
    <location>
        <begin position="246"/>
        <end position="256"/>
    </location>
</feature>
<accession>A0A0V0Q9B4</accession>
<evidence type="ECO:0000256" key="2">
    <source>
        <dbReference type="SAM" id="MobiDB-lite"/>
    </source>
</evidence>
<feature type="region of interest" description="Disordered" evidence="2">
    <location>
        <begin position="539"/>
        <end position="560"/>
    </location>
</feature>
<name>A0A0V0Q9B4_PSEPJ</name>
<dbReference type="AlphaFoldDB" id="A0A0V0Q9B4"/>
<dbReference type="EMBL" id="LDAU01000231">
    <property type="protein sequence ID" value="KRW98757.1"/>
    <property type="molecule type" value="Genomic_DNA"/>
</dbReference>
<feature type="coiled-coil region" evidence="1">
    <location>
        <begin position="378"/>
        <end position="405"/>
    </location>
</feature>
<reference evidence="3 4" key="1">
    <citation type="journal article" date="2015" name="Sci. Rep.">
        <title>Genome of the facultative scuticociliatosis pathogen Pseudocohnilembus persalinus provides insight into its virulence through horizontal gene transfer.</title>
        <authorList>
            <person name="Xiong J."/>
            <person name="Wang G."/>
            <person name="Cheng J."/>
            <person name="Tian M."/>
            <person name="Pan X."/>
            <person name="Warren A."/>
            <person name="Jiang C."/>
            <person name="Yuan D."/>
            <person name="Miao W."/>
        </authorList>
    </citation>
    <scope>NUCLEOTIDE SEQUENCE [LARGE SCALE GENOMIC DNA]</scope>
    <source>
        <strain evidence="3">36N120E</strain>
    </source>
</reference>
<comment type="caution">
    <text evidence="3">The sequence shown here is derived from an EMBL/GenBank/DDBJ whole genome shotgun (WGS) entry which is preliminary data.</text>
</comment>